<accession>A0A0B2JJ28</accession>
<organism evidence="1 2">
    <name type="scientific">Anaerovibrio lipolyticus</name>
    <dbReference type="NCBI Taxonomy" id="82374"/>
    <lineage>
        <taxon>Bacteria</taxon>
        <taxon>Bacillati</taxon>
        <taxon>Bacillota</taxon>
        <taxon>Negativicutes</taxon>
        <taxon>Selenomonadales</taxon>
        <taxon>Selenomonadaceae</taxon>
        <taxon>Anaerovibrio</taxon>
    </lineage>
</organism>
<sequence length="76" mass="9113">MGKTLDINKALNKANKYIEKQNFDKALPILEELLKKVEESEPYKDDDYTEYHSFHEKLEGLLYEEFEKPIKEVFLM</sequence>
<dbReference type="RefSeq" id="WP_039211855.1">
    <property type="nucleotide sequence ID" value="NZ_JSCE01000242.1"/>
</dbReference>
<gene>
    <name evidence="1" type="ORF">NZ47_13105</name>
</gene>
<dbReference type="Proteomes" id="UP000030993">
    <property type="component" value="Unassembled WGS sequence"/>
</dbReference>
<dbReference type="AlphaFoldDB" id="A0A0B2JJ28"/>
<keyword evidence="2" id="KW-1185">Reference proteome</keyword>
<name>A0A0B2JJ28_9FIRM</name>
<proteinExistence type="predicted"/>
<protein>
    <submittedName>
        <fullName evidence="1">Uncharacterized protein</fullName>
    </submittedName>
</protein>
<evidence type="ECO:0000313" key="1">
    <source>
        <dbReference type="EMBL" id="KHM48440.1"/>
    </source>
</evidence>
<reference evidence="1 2" key="1">
    <citation type="journal article" date="2013" name="PLoS ONE">
        <title>Identification and characterization of three novel lipases belonging to families II and V from Anaerovibrio lipolyticus 5ST.</title>
        <authorList>
            <person name="Prive F."/>
            <person name="Kaderbhai N.N."/>
            <person name="Girdwood S."/>
            <person name="Worgan H.J."/>
            <person name="Pinloche E."/>
            <person name="Scollan N.D."/>
            <person name="Huws S.A."/>
            <person name="Newbold C.J."/>
        </authorList>
    </citation>
    <scope>NUCLEOTIDE SEQUENCE [LARGE SCALE GENOMIC DNA]</scope>
    <source>
        <strain evidence="1 2">5S</strain>
    </source>
</reference>
<evidence type="ECO:0000313" key="2">
    <source>
        <dbReference type="Proteomes" id="UP000030993"/>
    </source>
</evidence>
<comment type="caution">
    <text evidence="1">The sequence shown here is derived from an EMBL/GenBank/DDBJ whole genome shotgun (WGS) entry which is preliminary data.</text>
</comment>
<dbReference type="EMBL" id="JSCE01000242">
    <property type="protein sequence ID" value="KHM48440.1"/>
    <property type="molecule type" value="Genomic_DNA"/>
</dbReference>